<proteinExistence type="predicted"/>
<keyword evidence="3" id="KW-1185">Reference proteome</keyword>
<keyword evidence="1" id="KW-0472">Membrane</keyword>
<organism evidence="2 3">
    <name type="scientific">Haloactinospora alba</name>
    <dbReference type="NCBI Taxonomy" id="405555"/>
    <lineage>
        <taxon>Bacteria</taxon>
        <taxon>Bacillati</taxon>
        <taxon>Actinomycetota</taxon>
        <taxon>Actinomycetes</taxon>
        <taxon>Streptosporangiales</taxon>
        <taxon>Nocardiopsidaceae</taxon>
        <taxon>Haloactinospora</taxon>
    </lineage>
</organism>
<evidence type="ECO:0000256" key="1">
    <source>
        <dbReference type="SAM" id="Phobius"/>
    </source>
</evidence>
<keyword evidence="1" id="KW-0812">Transmembrane</keyword>
<evidence type="ECO:0000313" key="2">
    <source>
        <dbReference type="EMBL" id="TQN33308.1"/>
    </source>
</evidence>
<reference evidence="2 3" key="1">
    <citation type="submission" date="2019-06" db="EMBL/GenBank/DDBJ databases">
        <title>Sequencing the genomes of 1000 actinobacteria strains.</title>
        <authorList>
            <person name="Klenk H.-P."/>
        </authorList>
    </citation>
    <scope>NUCLEOTIDE SEQUENCE [LARGE SCALE GENOMIC DNA]</scope>
    <source>
        <strain evidence="2 3">DSM 45015</strain>
    </source>
</reference>
<name>A0A543NNA1_9ACTN</name>
<dbReference type="AlphaFoldDB" id="A0A543NNA1"/>
<sequence length="38" mass="4541">MSYARQPRPSKELEIFWMLFRGLAFLFAAWSRGMLFVS</sequence>
<accession>A0A543NNA1</accession>
<feature type="transmembrane region" description="Helical" evidence="1">
    <location>
        <begin position="15"/>
        <end position="37"/>
    </location>
</feature>
<dbReference type="EMBL" id="VFQC01000001">
    <property type="protein sequence ID" value="TQN33308.1"/>
    <property type="molecule type" value="Genomic_DNA"/>
</dbReference>
<comment type="caution">
    <text evidence="2">The sequence shown here is derived from an EMBL/GenBank/DDBJ whole genome shotgun (WGS) entry which is preliminary data.</text>
</comment>
<gene>
    <name evidence="2" type="ORF">FHX37_3320</name>
</gene>
<evidence type="ECO:0000313" key="3">
    <source>
        <dbReference type="Proteomes" id="UP000317422"/>
    </source>
</evidence>
<dbReference type="Proteomes" id="UP000317422">
    <property type="component" value="Unassembled WGS sequence"/>
</dbReference>
<keyword evidence="1" id="KW-1133">Transmembrane helix</keyword>
<protein>
    <submittedName>
        <fullName evidence="2">Uncharacterized protein</fullName>
    </submittedName>
</protein>